<dbReference type="AlphaFoldDB" id="A0A1Q5UC19"/>
<evidence type="ECO:0000313" key="1">
    <source>
        <dbReference type="EMBL" id="OKP10000.1"/>
    </source>
</evidence>
<organism evidence="1 3">
    <name type="scientific">Penicillium subrubescens</name>
    <dbReference type="NCBI Taxonomy" id="1316194"/>
    <lineage>
        <taxon>Eukaryota</taxon>
        <taxon>Fungi</taxon>
        <taxon>Dikarya</taxon>
        <taxon>Ascomycota</taxon>
        <taxon>Pezizomycotina</taxon>
        <taxon>Eurotiomycetes</taxon>
        <taxon>Eurotiomycetidae</taxon>
        <taxon>Eurotiales</taxon>
        <taxon>Aspergillaceae</taxon>
        <taxon>Penicillium</taxon>
    </lineage>
</organism>
<evidence type="ECO:0000313" key="2">
    <source>
        <dbReference type="EMBL" id="OKP10164.1"/>
    </source>
</evidence>
<sequence>MIVGFPGNKNNVGALMESFWSYHGDEVHMILVNTPGYGSFDEDRSEPMTDKHHRLLEPWLRAIVQTLQRELLSPSEIQWAEFDPRAVIKENGQIQIKSLRIGDLPKSFNDFDIAPVGRSFGVFAASITRPRGGLIGYTPFQGIAKLDLAGWWGILWRWARHRNPFPNCGKRVILDDPSIKLTDEQRRFIEDYDGEVFTGLMSELVPDPTKGEASLLIVATKENVVGSVEMSIRKAPGVTVIERKGNHRLRADKDYRESVKKYLTESWKAHQERWTRRMPPVEVCGDDQSQWSPFIIPSCQPPSS</sequence>
<dbReference type="EMBL" id="MNBE01000381">
    <property type="protein sequence ID" value="OKP10164.1"/>
    <property type="molecule type" value="Genomic_DNA"/>
</dbReference>
<reference evidence="1 3" key="1">
    <citation type="submission" date="2016-10" db="EMBL/GenBank/DDBJ databases">
        <title>Genome sequence of the ascomycete fungus Penicillium subrubescens.</title>
        <authorList>
            <person name="De Vries R.P."/>
            <person name="Peng M."/>
            <person name="Dilokpimol A."/>
            <person name="Hilden K."/>
            <person name="Makela M.R."/>
            <person name="Grigoriev I."/>
            <person name="Riley R."/>
            <person name="Granchi Z."/>
        </authorList>
    </citation>
    <scope>NUCLEOTIDE SEQUENCE [LARGE SCALE GENOMIC DNA]</scope>
    <source>
        <strain evidence="1 3">CBS 132785</strain>
    </source>
</reference>
<comment type="caution">
    <text evidence="1">The sequence shown here is derived from an EMBL/GenBank/DDBJ whole genome shotgun (WGS) entry which is preliminary data.</text>
</comment>
<evidence type="ECO:0000313" key="3">
    <source>
        <dbReference type="Proteomes" id="UP000186955"/>
    </source>
</evidence>
<dbReference type="EMBL" id="MNBE01000412">
    <property type="protein sequence ID" value="OKP10000.1"/>
    <property type="molecule type" value="Genomic_DNA"/>
</dbReference>
<accession>A0A1Q5UC19</accession>
<gene>
    <name evidence="2" type="ORF">PENSUB_4427</name>
    <name evidence="1" type="ORF">PENSUB_4590</name>
</gene>
<name>A0A1Q5UC19_9EURO</name>
<dbReference type="Proteomes" id="UP000186955">
    <property type="component" value="Unassembled WGS sequence"/>
</dbReference>
<proteinExistence type="predicted"/>
<protein>
    <submittedName>
        <fullName evidence="1">Uncharacterized protein</fullName>
    </submittedName>
</protein>
<keyword evidence="3" id="KW-1185">Reference proteome</keyword>